<evidence type="ECO:0000313" key="3">
    <source>
        <dbReference type="EMBL" id="MCD7470839.1"/>
    </source>
</evidence>
<protein>
    <submittedName>
        <fullName evidence="3">Uncharacterized protein</fullName>
    </submittedName>
</protein>
<keyword evidence="2" id="KW-0812">Transmembrane</keyword>
<reference evidence="3 4" key="1">
    <citation type="journal article" date="2021" name="BMC Genomics">
        <title>Datura genome reveals duplications of psychoactive alkaloid biosynthetic genes and high mutation rate following tissue culture.</title>
        <authorList>
            <person name="Rajewski A."/>
            <person name="Carter-House D."/>
            <person name="Stajich J."/>
            <person name="Litt A."/>
        </authorList>
    </citation>
    <scope>NUCLEOTIDE SEQUENCE [LARGE SCALE GENOMIC DNA]</scope>
    <source>
        <strain evidence="3">AR-01</strain>
    </source>
</reference>
<proteinExistence type="predicted"/>
<evidence type="ECO:0000313" key="4">
    <source>
        <dbReference type="Proteomes" id="UP000823775"/>
    </source>
</evidence>
<feature type="non-terminal residue" evidence="3">
    <location>
        <position position="1"/>
    </location>
</feature>
<organism evidence="3 4">
    <name type="scientific">Datura stramonium</name>
    <name type="common">Jimsonweed</name>
    <name type="synonym">Common thornapple</name>
    <dbReference type="NCBI Taxonomy" id="4076"/>
    <lineage>
        <taxon>Eukaryota</taxon>
        <taxon>Viridiplantae</taxon>
        <taxon>Streptophyta</taxon>
        <taxon>Embryophyta</taxon>
        <taxon>Tracheophyta</taxon>
        <taxon>Spermatophyta</taxon>
        <taxon>Magnoliopsida</taxon>
        <taxon>eudicotyledons</taxon>
        <taxon>Gunneridae</taxon>
        <taxon>Pentapetalae</taxon>
        <taxon>asterids</taxon>
        <taxon>lamiids</taxon>
        <taxon>Solanales</taxon>
        <taxon>Solanaceae</taxon>
        <taxon>Solanoideae</taxon>
        <taxon>Datureae</taxon>
        <taxon>Datura</taxon>
    </lineage>
</organism>
<dbReference type="Proteomes" id="UP000823775">
    <property type="component" value="Unassembled WGS sequence"/>
</dbReference>
<keyword evidence="2" id="KW-1133">Transmembrane helix</keyword>
<name>A0ABS8TIX2_DATST</name>
<feature type="transmembrane region" description="Helical" evidence="2">
    <location>
        <begin position="79"/>
        <end position="100"/>
    </location>
</feature>
<evidence type="ECO:0000256" key="1">
    <source>
        <dbReference type="SAM" id="MobiDB-lite"/>
    </source>
</evidence>
<sequence>EIQYLPVLGALPHRLPHCRVQCRIAHANWPRRKLLRACLHALCRTGRPAPCSWNRRAQGPRRTSGSTTRPVPRASGHSAVLCSAICLALCIIHSNFLIFIP</sequence>
<evidence type="ECO:0000256" key="2">
    <source>
        <dbReference type="SAM" id="Phobius"/>
    </source>
</evidence>
<keyword evidence="2" id="KW-0472">Membrane</keyword>
<keyword evidence="4" id="KW-1185">Reference proteome</keyword>
<comment type="caution">
    <text evidence="3">The sequence shown here is derived from an EMBL/GenBank/DDBJ whole genome shotgun (WGS) entry which is preliminary data.</text>
</comment>
<accession>A0ABS8TIX2</accession>
<dbReference type="EMBL" id="JACEIK010001615">
    <property type="protein sequence ID" value="MCD7470839.1"/>
    <property type="molecule type" value="Genomic_DNA"/>
</dbReference>
<feature type="region of interest" description="Disordered" evidence="1">
    <location>
        <begin position="54"/>
        <end position="74"/>
    </location>
</feature>
<gene>
    <name evidence="3" type="ORF">HAX54_011002</name>
</gene>